<dbReference type="Proteomes" id="UP001139157">
    <property type="component" value="Unassembled WGS sequence"/>
</dbReference>
<accession>A0A9X2ED35</accession>
<comment type="caution">
    <text evidence="2">The sequence shown here is derived from an EMBL/GenBank/DDBJ whole genome shotgun (WGS) entry which is preliminary data.</text>
</comment>
<sequence>MLFSSFPRKDQRTRATQYLQGLLESPGRKSVRNIARAFGGSASGQGLHHFISVYDWDWMPMRRALAGYVLRTQQIDAWVVDSMVIRKAGRHSVGVERRFMPSEGRVLNVQQATALWAVSAETTNPLDWRMHLPHTWLDDEYRRASAAIPAELRPQPVEDLIVELCLHAKTEWQLPVRPLVLDARNLDVVAMVPRLRAAGIPVLARVGEATKLYVAEKSLSGQHSQRSVAASEIAPTSGRGRRVSLRPNGIVPAVGFPARAHAGGRGSELSLVELPVAADPRARALWLTDLPTARTGEVIRAATASAQVERDCAVVSDQVGARDYSGRTYGGWHRHMTLASAAHTLMMRAMADRAKAAAPKAG</sequence>
<reference evidence="2" key="1">
    <citation type="submission" date="2022-06" db="EMBL/GenBank/DDBJ databases">
        <title>Novel species in genus nocardia.</title>
        <authorList>
            <person name="Li F."/>
        </authorList>
    </citation>
    <scope>NUCLEOTIDE SEQUENCE</scope>
    <source>
        <strain evidence="2">CDC141</strain>
    </source>
</reference>
<dbReference type="InterPro" id="IPR038721">
    <property type="entry name" value="IS701-like_DDE_dom"/>
</dbReference>
<evidence type="ECO:0000259" key="1">
    <source>
        <dbReference type="Pfam" id="PF13546"/>
    </source>
</evidence>
<evidence type="ECO:0000313" key="3">
    <source>
        <dbReference type="Proteomes" id="UP001139157"/>
    </source>
</evidence>
<evidence type="ECO:0000313" key="2">
    <source>
        <dbReference type="EMBL" id="MCM6778692.1"/>
    </source>
</evidence>
<dbReference type="AlphaFoldDB" id="A0A9X2ED35"/>
<dbReference type="InterPro" id="IPR039365">
    <property type="entry name" value="IS701-like"/>
</dbReference>
<organism evidence="2 3">
    <name type="scientific">Nocardia pulmonis</name>
    <dbReference type="NCBI Taxonomy" id="2951408"/>
    <lineage>
        <taxon>Bacteria</taxon>
        <taxon>Bacillati</taxon>
        <taxon>Actinomycetota</taxon>
        <taxon>Actinomycetes</taxon>
        <taxon>Mycobacteriales</taxon>
        <taxon>Nocardiaceae</taxon>
        <taxon>Nocardia</taxon>
    </lineage>
</organism>
<gene>
    <name evidence="2" type="ORF">NDR86_34940</name>
</gene>
<protein>
    <submittedName>
        <fullName evidence="2">Transposase</fullName>
    </submittedName>
</protein>
<dbReference type="PANTHER" id="PTHR33627:SF1">
    <property type="entry name" value="TRANSPOSASE"/>
    <property type="match status" value="1"/>
</dbReference>
<feature type="domain" description="Transposase IS701-like DDE" evidence="1">
    <location>
        <begin position="2"/>
        <end position="219"/>
    </location>
</feature>
<dbReference type="PANTHER" id="PTHR33627">
    <property type="entry name" value="TRANSPOSASE"/>
    <property type="match status" value="1"/>
</dbReference>
<dbReference type="EMBL" id="JAMRXG010000025">
    <property type="protein sequence ID" value="MCM6778692.1"/>
    <property type="molecule type" value="Genomic_DNA"/>
</dbReference>
<dbReference type="Pfam" id="PF13546">
    <property type="entry name" value="DDE_5"/>
    <property type="match status" value="1"/>
</dbReference>
<keyword evidence="3" id="KW-1185">Reference proteome</keyword>
<proteinExistence type="predicted"/>
<name>A0A9X2ED35_9NOCA</name>